<feature type="transmembrane region" description="Helical" evidence="1">
    <location>
        <begin position="30"/>
        <end position="53"/>
    </location>
</feature>
<keyword evidence="1" id="KW-0472">Membrane</keyword>
<gene>
    <name evidence="2" type="ORF">BKG76_08250</name>
</gene>
<keyword evidence="1" id="KW-1133">Transmembrane helix</keyword>
<accession>A0A1S1L729</accession>
<name>A0A1S1L729_9MYCO</name>
<reference evidence="2 3" key="1">
    <citation type="submission" date="2016-10" db="EMBL/GenBank/DDBJ databases">
        <title>Evaluation of Human, Veterinary and Environmental Mycobacterium chelonae Isolates by Core Genome Phylogenomic Analysis, Targeted Gene Comparison, and Anti-microbial Susceptibility Patterns: A Tale of Mistaken Identities.</title>
        <authorList>
            <person name="Fogelson S.B."/>
            <person name="Camus A.C."/>
            <person name="Lorenz W."/>
            <person name="Vasireddy R."/>
            <person name="Vasireddy S."/>
            <person name="Smith T."/>
            <person name="Brown-Elliott B.A."/>
            <person name="Wallace R.J.Jr."/>
            <person name="Hasan N.A."/>
            <person name="Reischl U."/>
            <person name="Sanchez S."/>
        </authorList>
    </citation>
    <scope>NUCLEOTIDE SEQUENCE [LARGE SCALE GENOMIC DNA]</scope>
    <source>
        <strain evidence="2 3">1559</strain>
    </source>
</reference>
<keyword evidence="1" id="KW-0812">Transmembrane</keyword>
<dbReference type="AlphaFoldDB" id="A0A1S1L729"/>
<dbReference type="Proteomes" id="UP000179616">
    <property type="component" value="Unassembled WGS sequence"/>
</dbReference>
<evidence type="ECO:0000313" key="3">
    <source>
        <dbReference type="Proteomes" id="UP000179616"/>
    </source>
</evidence>
<feature type="transmembrane region" description="Helical" evidence="1">
    <location>
        <begin position="65"/>
        <end position="85"/>
    </location>
</feature>
<evidence type="ECO:0000256" key="1">
    <source>
        <dbReference type="SAM" id="Phobius"/>
    </source>
</evidence>
<dbReference type="EMBL" id="MLIK01000019">
    <property type="protein sequence ID" value="OHU20752.1"/>
    <property type="molecule type" value="Genomic_DNA"/>
</dbReference>
<comment type="caution">
    <text evidence="2">The sequence shown here is derived from an EMBL/GenBank/DDBJ whole genome shotgun (WGS) entry which is preliminary data.</text>
</comment>
<sequence>MFEAILAEAGVSQCSGHPGIPACQQFNQGFGFFLLGLVGVFMTGIMGLCVALRAAKAEAAQPTRWGLALVIANLGSLVLLVFSVVG</sequence>
<organism evidence="2 3">
    <name type="scientific">Mycobacteroides franklinii</name>
    <dbReference type="NCBI Taxonomy" id="948102"/>
    <lineage>
        <taxon>Bacteria</taxon>
        <taxon>Bacillati</taxon>
        <taxon>Actinomycetota</taxon>
        <taxon>Actinomycetes</taxon>
        <taxon>Mycobacteriales</taxon>
        <taxon>Mycobacteriaceae</taxon>
        <taxon>Mycobacteroides</taxon>
    </lineage>
</organism>
<dbReference type="STRING" id="948102.BKG76_08250"/>
<dbReference type="GeneID" id="57166793"/>
<dbReference type="RefSeq" id="WP_070937229.1">
    <property type="nucleotide sequence ID" value="NZ_MLIK01000019.1"/>
</dbReference>
<evidence type="ECO:0000313" key="2">
    <source>
        <dbReference type="EMBL" id="OHU20752.1"/>
    </source>
</evidence>
<protein>
    <submittedName>
        <fullName evidence="2">Uncharacterized protein</fullName>
    </submittedName>
</protein>
<proteinExistence type="predicted"/>